<gene>
    <name evidence="8" type="ORF">A2Y75_02630</name>
</gene>
<evidence type="ECO:0000256" key="3">
    <source>
        <dbReference type="ARBA" id="ARBA00023002"/>
    </source>
</evidence>
<dbReference type="GO" id="GO:0006635">
    <property type="term" value="P:fatty acid beta-oxidation"/>
    <property type="evidence" value="ECO:0007669"/>
    <property type="project" value="TreeGrafter"/>
</dbReference>
<comment type="caution">
    <text evidence="8">The sequence shown here is derived from an EMBL/GenBank/DDBJ whole genome shotgun (WGS) entry which is preliminary data.</text>
</comment>
<dbReference type="PANTHER" id="PTHR48075">
    <property type="entry name" value="3-HYDROXYACYL-COA DEHYDROGENASE FAMILY PROTEIN"/>
    <property type="match status" value="1"/>
</dbReference>
<comment type="pathway">
    <text evidence="1">Lipid metabolism; butanoate metabolism.</text>
</comment>
<feature type="site" description="Important for catalytic activity" evidence="4">
    <location>
        <position position="140"/>
    </location>
</feature>
<dbReference type="Proteomes" id="UP000177876">
    <property type="component" value="Unassembled WGS sequence"/>
</dbReference>
<dbReference type="Gene3D" id="1.10.1040.10">
    <property type="entry name" value="N-(1-d-carboxylethyl)-l-norvaline Dehydrogenase, domain 2"/>
    <property type="match status" value="1"/>
</dbReference>
<dbReference type="NCBIfam" id="NF005875">
    <property type="entry name" value="PRK07819.1"/>
    <property type="match status" value="1"/>
</dbReference>
<feature type="domain" description="3-hydroxyacyl-CoA dehydrogenase NAD binding" evidence="7">
    <location>
        <begin position="5"/>
        <end position="184"/>
    </location>
</feature>
<dbReference type="InterPro" id="IPR036291">
    <property type="entry name" value="NAD(P)-bd_dom_sf"/>
</dbReference>
<feature type="binding site" evidence="5">
    <location>
        <position position="119"/>
    </location>
    <ligand>
        <name>CoA</name>
        <dbReference type="ChEBI" id="CHEBI:57287"/>
    </ligand>
</feature>
<dbReference type="SUPFAM" id="SSF51735">
    <property type="entry name" value="NAD(P)-binding Rossmann-fold domains"/>
    <property type="match status" value="1"/>
</dbReference>
<name>A0A1F2WJR4_9ACTN</name>
<dbReference type="Pfam" id="PF02737">
    <property type="entry name" value="3HCDH_N"/>
    <property type="match status" value="1"/>
</dbReference>
<evidence type="ECO:0000259" key="7">
    <source>
        <dbReference type="Pfam" id="PF02737"/>
    </source>
</evidence>
<proteinExistence type="inferred from homology"/>
<dbReference type="PROSITE" id="PS00067">
    <property type="entry name" value="3HCDH"/>
    <property type="match status" value="1"/>
</dbReference>
<dbReference type="InterPro" id="IPR006176">
    <property type="entry name" value="3-OHacyl-CoA_DH_NAD-bd"/>
</dbReference>
<evidence type="ECO:0000313" key="8">
    <source>
        <dbReference type="EMBL" id="OFW57061.1"/>
    </source>
</evidence>
<dbReference type="InterPro" id="IPR006180">
    <property type="entry name" value="3-OHacyl-CoA_DH_CS"/>
</dbReference>
<reference evidence="8 9" key="1">
    <citation type="journal article" date="2016" name="Nat. Commun.">
        <title>Thousands of microbial genomes shed light on interconnected biogeochemical processes in an aquifer system.</title>
        <authorList>
            <person name="Anantharaman K."/>
            <person name="Brown C.T."/>
            <person name="Hug L.A."/>
            <person name="Sharon I."/>
            <person name="Castelle C.J."/>
            <person name="Probst A.J."/>
            <person name="Thomas B.C."/>
            <person name="Singh A."/>
            <person name="Wilkins M.J."/>
            <person name="Karaoz U."/>
            <person name="Brodie E.L."/>
            <person name="Williams K.H."/>
            <person name="Hubbard S.S."/>
            <person name="Banfield J.F."/>
        </authorList>
    </citation>
    <scope>NUCLEOTIDE SEQUENCE [LARGE SCALE GENOMIC DNA]</scope>
</reference>
<evidence type="ECO:0000259" key="6">
    <source>
        <dbReference type="Pfam" id="PF00725"/>
    </source>
</evidence>
<dbReference type="Gene3D" id="3.40.50.720">
    <property type="entry name" value="NAD(P)-binding Rossmann-like Domain"/>
    <property type="match status" value="1"/>
</dbReference>
<dbReference type="GO" id="GO:0070403">
    <property type="term" value="F:NAD+ binding"/>
    <property type="evidence" value="ECO:0007669"/>
    <property type="project" value="InterPro"/>
</dbReference>
<dbReference type="InterPro" id="IPR008927">
    <property type="entry name" value="6-PGluconate_DH-like_C_sf"/>
</dbReference>
<dbReference type="PANTHER" id="PTHR48075:SF5">
    <property type="entry name" value="3-HYDROXYBUTYRYL-COA DEHYDROGENASE"/>
    <property type="match status" value="1"/>
</dbReference>
<organism evidence="8 9">
    <name type="scientific">Candidatus Solincola sediminis</name>
    <dbReference type="NCBI Taxonomy" id="1797199"/>
    <lineage>
        <taxon>Bacteria</taxon>
        <taxon>Bacillati</taxon>
        <taxon>Actinomycetota</taxon>
        <taxon>Candidatus Geothermincolia</taxon>
        <taxon>Candidatus Geothermincolales</taxon>
        <taxon>Candidatus Geothermincolaceae</taxon>
        <taxon>Candidatus Solincola</taxon>
    </lineage>
</organism>
<evidence type="ECO:0000313" key="9">
    <source>
        <dbReference type="Proteomes" id="UP000177876"/>
    </source>
</evidence>
<feature type="domain" description="3-hydroxyacyl-CoA dehydrogenase C-terminal" evidence="6">
    <location>
        <begin position="187"/>
        <end position="283"/>
    </location>
</feature>
<dbReference type="GO" id="GO:0008691">
    <property type="term" value="F:3-hydroxybutyryl-CoA dehydrogenase activity"/>
    <property type="evidence" value="ECO:0007669"/>
    <property type="project" value="TreeGrafter"/>
</dbReference>
<dbReference type="InterPro" id="IPR013328">
    <property type="entry name" value="6PGD_dom2"/>
</dbReference>
<dbReference type="EMBL" id="MELK01000038">
    <property type="protein sequence ID" value="OFW57061.1"/>
    <property type="molecule type" value="Genomic_DNA"/>
</dbReference>
<keyword evidence="3" id="KW-0560">Oxidoreductase</keyword>
<dbReference type="FunFam" id="3.40.50.720:FF:000009">
    <property type="entry name" value="Fatty oxidation complex, alpha subunit"/>
    <property type="match status" value="1"/>
</dbReference>
<evidence type="ECO:0000256" key="2">
    <source>
        <dbReference type="ARBA" id="ARBA00009463"/>
    </source>
</evidence>
<dbReference type="SUPFAM" id="SSF48179">
    <property type="entry name" value="6-phosphogluconate dehydrogenase C-terminal domain-like"/>
    <property type="match status" value="1"/>
</dbReference>
<protein>
    <submittedName>
        <fullName evidence="8">3-hydroxybutyryl-CoA dehydrogenase</fullName>
    </submittedName>
</protein>
<accession>A0A1F2WJR4</accession>
<dbReference type="InterPro" id="IPR022694">
    <property type="entry name" value="3-OHacyl-CoA_DH"/>
</dbReference>
<feature type="binding site" evidence="5">
    <location>
        <position position="49"/>
    </location>
    <ligand>
        <name>CoA</name>
        <dbReference type="ChEBI" id="CHEBI:57287"/>
    </ligand>
</feature>
<dbReference type="PIRSF" id="PIRSF000105">
    <property type="entry name" value="HCDH"/>
    <property type="match status" value="1"/>
</dbReference>
<sequence length="294" mass="32348">MEIKNVFVVGSGLMGGGIAQVSAVAGYKVKMHDVDDERTSKGLDAIKKSLEKFVSKEKLSKEQYESAVANISTTTKLEDASDADFVVEAVFESLDVKKDVFGRLDEICPPHTILGSNTSAIPITAIASVTKRRGQVLGTHFFSPVPLMRLCEIIRGLETSQETMQTAELWAQSLGKETVIIRKDHAGFIANRLYIPMTMEAVRMLEEEVASPDHIDKAMRLGYNLPMGPLELADMVGLDVISGAATAIYNDIDDPKYYTPPLLKRMLAAGLLGRKTGKGFYDYSSGKQENYWKM</sequence>
<dbReference type="STRING" id="1797197.A2Y75_02630"/>
<dbReference type="Pfam" id="PF00725">
    <property type="entry name" value="3HCDH"/>
    <property type="match status" value="1"/>
</dbReference>
<evidence type="ECO:0000256" key="5">
    <source>
        <dbReference type="PIRSR" id="PIRSR000105-3"/>
    </source>
</evidence>
<feature type="binding site" evidence="5">
    <location>
        <position position="56"/>
    </location>
    <ligand>
        <name>CoA</name>
        <dbReference type="ChEBI" id="CHEBI:57287"/>
    </ligand>
</feature>
<dbReference type="InterPro" id="IPR006108">
    <property type="entry name" value="3HC_DH_C"/>
</dbReference>
<dbReference type="AlphaFoldDB" id="A0A1F2WJR4"/>
<evidence type="ECO:0000256" key="4">
    <source>
        <dbReference type="PIRSR" id="PIRSR000105-1"/>
    </source>
</evidence>
<comment type="similarity">
    <text evidence="2">Belongs to the 3-hydroxyacyl-CoA dehydrogenase family.</text>
</comment>
<evidence type="ECO:0000256" key="1">
    <source>
        <dbReference type="ARBA" id="ARBA00005086"/>
    </source>
</evidence>